<dbReference type="Pfam" id="PF08161">
    <property type="entry name" value="RRP12_HEAT"/>
    <property type="match status" value="1"/>
</dbReference>
<dbReference type="EMBL" id="VJMJ01000175">
    <property type="protein sequence ID" value="KAF0728623.1"/>
    <property type="molecule type" value="Genomic_DNA"/>
</dbReference>
<evidence type="ECO:0000313" key="7">
    <source>
        <dbReference type="EMBL" id="KAF0728623.1"/>
    </source>
</evidence>
<feature type="compositionally biased region" description="Basic and acidic residues" evidence="4">
    <location>
        <begin position="1104"/>
        <end position="1114"/>
    </location>
</feature>
<dbReference type="InterPro" id="IPR057860">
    <property type="entry name" value="HEAT_RRP12_N"/>
</dbReference>
<organism evidence="7 8">
    <name type="scientific">Aphanomyces euteiches</name>
    <dbReference type="NCBI Taxonomy" id="100861"/>
    <lineage>
        <taxon>Eukaryota</taxon>
        <taxon>Sar</taxon>
        <taxon>Stramenopiles</taxon>
        <taxon>Oomycota</taxon>
        <taxon>Saprolegniomycetes</taxon>
        <taxon>Saprolegniales</taxon>
        <taxon>Verrucalvaceae</taxon>
        <taxon>Aphanomyces</taxon>
    </lineage>
</organism>
<dbReference type="Gene3D" id="1.25.10.10">
    <property type="entry name" value="Leucine-rich Repeat Variant"/>
    <property type="match status" value="2"/>
</dbReference>
<keyword evidence="8" id="KW-1185">Reference proteome</keyword>
<proteinExistence type="inferred from homology"/>
<reference evidence="7 8" key="1">
    <citation type="submission" date="2019-07" db="EMBL/GenBank/DDBJ databases">
        <title>Genomics analysis of Aphanomyces spp. identifies a new class of oomycete effector associated with host adaptation.</title>
        <authorList>
            <person name="Gaulin E."/>
        </authorList>
    </citation>
    <scope>NUCLEOTIDE SEQUENCE [LARGE SCALE GENOMIC DNA]</scope>
    <source>
        <strain evidence="7 8">ATCC 201684</strain>
    </source>
</reference>
<dbReference type="VEuPathDB" id="FungiDB:AeMF1_017374"/>
<dbReference type="PANTHER" id="PTHR48287">
    <property type="entry name" value="ARM REPEAT SUPERFAMILY PROTEIN"/>
    <property type="match status" value="1"/>
</dbReference>
<evidence type="ECO:0000259" key="5">
    <source>
        <dbReference type="Pfam" id="PF08161"/>
    </source>
</evidence>
<dbReference type="Pfam" id="PF25772">
    <property type="entry name" value="HEAT_RRP12_N"/>
    <property type="match status" value="1"/>
</dbReference>
<sequence>MDVFAELRRHAGGNHPQKVKLNVILAALTDVILERRGDGMDHDQPISNTEYFAALMTALESSDDSHAQEILQLLTMVLPEVHEAVLRTKFDAVAQALIRVMQNHDEESSSLRSAIISLGLVMQAQEPSAAVWSHPTILKYFHVLLSLATDSRPKIRKAAQSAIVKILQVHANATADTLLSTHIASFAENVLASAVAKDQTKVLQLVGFLGAVLPLLPGKVVTSLSEALLKLLESNQKTMALVTLETFDALVAEPTSRLSAECLNAILTTVLGLDSNIHDQQHATLLIQITCRLLARLEPLQTTREILPRVVVAMCSYFESQHTRVHRVCADMLSTALQVTLNPGPHPAVQRVLFSLEGLLTLRYQHAWPSIFACLTSLVTFYSENAHPAFDSIFTTTVALYDAMETMPQANDDMRKAFTRFMTSATSSIGVEVMLSIVPLANADGVVEERAWLIPVLRDAVKTSPARLEFFSSAILSLAKACEAVSRKDSTTPLEAKRMQARTMQLWSLFPSFCTHSTDVAVTFKKLAKTLANAMSDKRYPELQLLVCQGLQLLIKGAVENPTDEAALAKFASRFLPLLITIVEGLDVESESDRLQTLLDTIGGYARLADVEFVATIFKQLMQKLLETATQAKRGDPKDPATQALQAQAHVHMSIALALVRIIQLDQVALLYRVVKPYLLDDTDPLMQKRSYSVLVQICDAHPSFAAEHLTDMIESLSESLLTVSVPAKKMRLRCLNQVVRAIEAVNHQDTSFVPTLVGEIMLCTKEANGKAREAAFDVLLAMARLLHSQGNLMEFLQMVLGGLAARTPHMRSAAVLCLSRLVFEFGRTEEAIQHAMPELLRTVVLLLHEKAREVIKSVIGFIKLGIAILSKEQLVEFLPSIVEGLLLWIGESKARFRAKTRTIMMKLCRKYGYDYIASLVPEGDKKLITHIRKTKEREERQKTDKKEQRSSQSFEEFMQDSDDEEDDMDDDAKSVGGPNRDNRPNKKLRTASGAAPGSNYIKENAKEDIVDFLDNAAFKNIVASRKAKRDDDSDDEFEISKDGRMIIPGDEDDKDDDDSMGDDSEDDEEAAVRRDVQKKLAHMGLDKKRKRDKEASSGFGQEYRAKKAAGDVKKKGKMDPYAYIPLDPKLMARRNKQTAVSKFSKAGRMGGKRK</sequence>
<name>A0A6G0WMS8_9STRA</name>
<dbReference type="InterPro" id="IPR016024">
    <property type="entry name" value="ARM-type_fold"/>
</dbReference>
<evidence type="ECO:0000259" key="6">
    <source>
        <dbReference type="Pfam" id="PF25772"/>
    </source>
</evidence>
<feature type="compositionally biased region" description="Acidic residues" evidence="4">
    <location>
        <begin position="958"/>
        <end position="971"/>
    </location>
</feature>
<feature type="region of interest" description="Disordered" evidence="4">
    <location>
        <begin position="933"/>
        <end position="1000"/>
    </location>
</feature>
<accession>A0A6G0WMS8</accession>
<feature type="compositionally biased region" description="Acidic residues" evidence="4">
    <location>
        <begin position="1050"/>
        <end position="1070"/>
    </location>
</feature>
<evidence type="ECO:0000256" key="2">
    <source>
        <dbReference type="ARBA" id="ARBA00007690"/>
    </source>
</evidence>
<feature type="compositionally biased region" description="Basic and acidic residues" evidence="4">
    <location>
        <begin position="936"/>
        <end position="950"/>
    </location>
</feature>
<dbReference type="PANTHER" id="PTHR48287:SF1">
    <property type="entry name" value="ARM REPEAT SUPERFAMILY PROTEIN"/>
    <property type="match status" value="1"/>
</dbReference>
<feature type="domain" description="RRP12 N-terminal HEAT" evidence="6">
    <location>
        <begin position="8"/>
        <end position="256"/>
    </location>
</feature>
<feature type="region of interest" description="Disordered" evidence="4">
    <location>
        <begin position="1135"/>
        <end position="1155"/>
    </location>
</feature>
<comment type="similarity">
    <text evidence="2">Belongs to the RRP12 family.</text>
</comment>
<comment type="subcellular location">
    <subcellularLocation>
        <location evidence="1">Nucleus</location>
    </subcellularLocation>
</comment>
<evidence type="ECO:0000256" key="3">
    <source>
        <dbReference type="ARBA" id="ARBA00023242"/>
    </source>
</evidence>
<comment type="caution">
    <text evidence="7">The sequence shown here is derived from an EMBL/GenBank/DDBJ whole genome shotgun (WGS) entry which is preliminary data.</text>
</comment>
<dbReference type="GO" id="GO:0005634">
    <property type="term" value="C:nucleus"/>
    <property type="evidence" value="ECO:0007669"/>
    <property type="project" value="UniProtKB-SubCell"/>
</dbReference>
<dbReference type="Proteomes" id="UP000481153">
    <property type="component" value="Unassembled WGS sequence"/>
</dbReference>
<feature type="region of interest" description="Disordered" evidence="4">
    <location>
        <begin position="1025"/>
        <end position="1121"/>
    </location>
</feature>
<evidence type="ECO:0000256" key="4">
    <source>
        <dbReference type="SAM" id="MobiDB-lite"/>
    </source>
</evidence>
<keyword evidence="3" id="KW-0539">Nucleus</keyword>
<dbReference type="InterPro" id="IPR052087">
    <property type="entry name" value="RRP12"/>
</dbReference>
<dbReference type="InterPro" id="IPR012978">
    <property type="entry name" value="HEAT_RRP12"/>
</dbReference>
<dbReference type="InterPro" id="IPR011989">
    <property type="entry name" value="ARM-like"/>
</dbReference>
<dbReference type="AlphaFoldDB" id="A0A6G0WMS8"/>
<feature type="domain" description="RRP12 HEAT" evidence="5">
    <location>
        <begin position="344"/>
        <end position="582"/>
    </location>
</feature>
<protein>
    <submittedName>
        <fullName evidence="7">Uncharacterized protein</fullName>
    </submittedName>
</protein>
<evidence type="ECO:0000256" key="1">
    <source>
        <dbReference type="ARBA" id="ARBA00004123"/>
    </source>
</evidence>
<evidence type="ECO:0000313" key="8">
    <source>
        <dbReference type="Proteomes" id="UP000481153"/>
    </source>
</evidence>
<dbReference type="SUPFAM" id="SSF48371">
    <property type="entry name" value="ARM repeat"/>
    <property type="match status" value="1"/>
</dbReference>
<gene>
    <name evidence="7" type="ORF">Ae201684_013582</name>
</gene>